<dbReference type="EMBL" id="SSOP01000390">
    <property type="protein sequence ID" value="KAB5588686.1"/>
    <property type="molecule type" value="Genomic_DNA"/>
</dbReference>
<dbReference type="InterPro" id="IPR011547">
    <property type="entry name" value="SLC26A/SulP_dom"/>
</dbReference>
<evidence type="ECO:0000256" key="2">
    <source>
        <dbReference type="ARBA" id="ARBA00022692"/>
    </source>
</evidence>
<dbReference type="Pfam" id="PF00734">
    <property type="entry name" value="CBM_1"/>
    <property type="match status" value="1"/>
</dbReference>
<dbReference type="SMART" id="SM00100">
    <property type="entry name" value="cNMP"/>
    <property type="match status" value="1"/>
</dbReference>
<evidence type="ECO:0000256" key="10">
    <source>
        <dbReference type="RuleBase" id="RU368122"/>
    </source>
</evidence>
<keyword evidence="5 12" id="KW-1133">Transmembrane helix</keyword>
<dbReference type="GO" id="GO:0008810">
    <property type="term" value="F:cellulase activity"/>
    <property type="evidence" value="ECO:0007669"/>
    <property type="project" value="UniProtKB-UniRule"/>
</dbReference>
<dbReference type="GO" id="GO:0005576">
    <property type="term" value="C:extracellular region"/>
    <property type="evidence" value="ECO:0007669"/>
    <property type="project" value="UniProtKB-SubCell"/>
</dbReference>
<dbReference type="SMART" id="SM00236">
    <property type="entry name" value="fCBD"/>
    <property type="match status" value="1"/>
</dbReference>
<sequence>MSMSSEGPSMLARLGSEVDETSTAFGGSLVTGISFQARRSSVSGAGLARMSDTHDRIRAASAHLSSVFSYSSATSQPMQEVDEEQLIGTRIAIRPGGGPSGLSRLIERSRSHAPDLPTQAPTEHTTLLDPARPSYGATDPAPDTPPVPEPPTKTLKIYVNHVFTSESVKHGLAQAAASLPAVVLGMLLNILDGVSYGVSTFPDGVLHTNILQMIIFPAGEIFANFAGIGVSMFFITALISQLVYTFGGSAFEGGNGSMMIEVVPFYHMLAAGIIAHVGDENPHAVIATTMVAFCLSSILTGLTFLLLGVFRLGVIIGFFPRHILVGCIGGVGVFLIETGLEVAAGINDEGGFQYNLDTFKLYFMNRQNLILWVPAFALAVLLRIITHKVNHQLVFPMYFIMIGVVFYFVVAIVGVDLETLRRGRWVFDVGGSSEPWWYFYTLFDFRQTSWSAIWAGMPTQLALLFFNILHPPLNVPALGKQEDAEERRADGYVAVSLNEDNIDTNRELRAHGVSNLLAGLFGVVPNYLVYVNTLLFYRVGGGTRVAGFLLACTSVLILFIGTSPIGYIPVMLVSALIFVLGIDLVKESVWDTRHRVSISEYITIIAIMFCMSVYDFVIGVLFGIVLACFFFVVQNSRRQCIRALYYGDTALSTVRRPSAHREYIREVACQTAILRLQGMIFFGSVTYVESTIRQLIDMANWNKRPIRFLIVDLALVGGLDMSAAEAFVRVQRLLAGKRVTLILCGVTAESPVGKALQQVDLWAELSTGVEVFTTLNEALEWTENAYLRAWFSFPLWRKEEGQSEPVARPVGKMQKMPFVLGGSYVNSPRRAHIVNAGERLMNGADDGSGTHLTPQAPQTPPREPIFSLLKTFSSHTTDTELMSKLATLFTRVELRPGDVLWKQGDQPDGLYVIESGVLQASYEFAVHSAPIQESMTAGTLAGELSALSGTPRNATVVAESASVVWRLSTQNFERLEREQGEVAREFVRLVLKAAKTDYDVLLSAISKMKFSAVAAALASASVAYAHTTVQAVFINGVDQGSGVNTYIRSPPSNSPVKDLTSSAVACNVNNRAVPKTLDVSSGDVITFEWAHDNRGDDIMDPSHKGPVQVYVAPTSSNGEGAVWVKLFSEAYTSGWATDKLISNKGHISITVPNLKAGEYLFRPEIVALHESDTAYNVNPARGVQLYMECIQFKVVSSGSVSLSGGIDFKTSYTYSDGGLVYNLYSADPKTYVAPGGAVSSIAVAGQAGIGPVPAAGSKATSTAQAAATTTAKATAALSTTKMTTVTIKSTSTTAAASPTSGSGATVAKYGQCGGLGYTGSTTCAAGSTCKYSNDWYSQCL</sequence>
<dbReference type="InterPro" id="IPR036513">
    <property type="entry name" value="STAS_dom_sf"/>
</dbReference>
<dbReference type="InterPro" id="IPR018490">
    <property type="entry name" value="cNMP-bd_dom_sf"/>
</dbReference>
<dbReference type="InterPro" id="IPR014710">
    <property type="entry name" value="RmlC-like_jellyroll"/>
</dbReference>
<dbReference type="Proteomes" id="UP000383932">
    <property type="component" value="Unassembled WGS sequence"/>
</dbReference>
<name>A0A5N5QBA1_9AGAM</name>
<dbReference type="CDD" id="cd21175">
    <property type="entry name" value="LPMO_AA9"/>
    <property type="match status" value="1"/>
</dbReference>
<dbReference type="InterPro" id="IPR035971">
    <property type="entry name" value="CBD_sf"/>
</dbReference>
<evidence type="ECO:0000256" key="11">
    <source>
        <dbReference type="SAM" id="MobiDB-lite"/>
    </source>
</evidence>
<dbReference type="CDD" id="cd07042">
    <property type="entry name" value="STAS_SulP_like_sulfate_transporter"/>
    <property type="match status" value="1"/>
</dbReference>
<dbReference type="OrthoDB" id="409725at2759"/>
<comment type="subcellular location">
    <subcellularLocation>
        <location evidence="1">Membrane</location>
        <topology evidence="1">Multi-pass membrane protein</topology>
    </subcellularLocation>
    <subcellularLocation>
        <location evidence="10">Secreted</location>
    </subcellularLocation>
</comment>
<feature type="transmembrane region" description="Helical" evidence="12">
    <location>
        <begin position="258"/>
        <end position="278"/>
    </location>
</feature>
<dbReference type="InterPro" id="IPR002645">
    <property type="entry name" value="STAS_dom"/>
</dbReference>
<keyword evidence="10" id="KW-0964">Secreted</keyword>
<feature type="transmembrane region" description="Helical" evidence="12">
    <location>
        <begin position="369"/>
        <end position="386"/>
    </location>
</feature>
<dbReference type="PROSITE" id="PS51164">
    <property type="entry name" value="CBM1_2"/>
    <property type="match status" value="1"/>
</dbReference>
<feature type="transmembrane region" description="Helical" evidence="12">
    <location>
        <begin position="322"/>
        <end position="346"/>
    </location>
</feature>
<gene>
    <name evidence="16" type="ORF">CTheo_7872</name>
</gene>
<dbReference type="Pfam" id="PF01740">
    <property type="entry name" value="STAS"/>
    <property type="match status" value="1"/>
</dbReference>
<accession>A0A5N5QBA1</accession>
<keyword evidence="10" id="KW-1015">Disulfide bond</keyword>
<keyword evidence="10" id="KW-0624">Polysaccharide degradation</keyword>
<dbReference type="GO" id="GO:0004497">
    <property type="term" value="F:monooxygenase activity"/>
    <property type="evidence" value="ECO:0007669"/>
    <property type="project" value="UniProtKB-KW"/>
</dbReference>
<feature type="transmembrane region" description="Helical" evidence="12">
    <location>
        <begin position="284"/>
        <end position="310"/>
    </location>
</feature>
<feature type="transmembrane region" description="Helical" evidence="12">
    <location>
        <begin position="516"/>
        <end position="537"/>
    </location>
</feature>
<dbReference type="Gene3D" id="2.70.50.70">
    <property type="match status" value="1"/>
</dbReference>
<evidence type="ECO:0000256" key="5">
    <source>
        <dbReference type="ARBA" id="ARBA00022989"/>
    </source>
</evidence>
<dbReference type="Pfam" id="PF03443">
    <property type="entry name" value="AA9"/>
    <property type="match status" value="1"/>
</dbReference>
<comment type="domain">
    <text evidence="10">Has a modular structure: an endo-beta-1,4-glucanase catalytic module at the N-terminus, a linker rich in serines and threonines, and a C-terminal carbohydrate-binding module (CBM).</text>
</comment>
<comment type="caution">
    <text evidence="16">The sequence shown here is derived from an EMBL/GenBank/DDBJ whole genome shotgun (WGS) entry which is preliminary data.</text>
</comment>
<dbReference type="GO" id="GO:0046872">
    <property type="term" value="F:metal ion binding"/>
    <property type="evidence" value="ECO:0007669"/>
    <property type="project" value="UniProtKB-KW"/>
</dbReference>
<keyword evidence="10" id="KW-0136">Cellulose degradation</keyword>
<keyword evidence="9 12" id="KW-0472">Membrane</keyword>
<dbReference type="CDD" id="cd00038">
    <property type="entry name" value="CAP_ED"/>
    <property type="match status" value="1"/>
</dbReference>
<dbReference type="InterPro" id="IPR000595">
    <property type="entry name" value="cNMP-bd_dom"/>
</dbReference>
<keyword evidence="3" id="KW-0479">Metal-binding</keyword>
<evidence type="ECO:0000256" key="6">
    <source>
        <dbReference type="ARBA" id="ARBA00023002"/>
    </source>
</evidence>
<feature type="transmembrane region" description="Helical" evidence="12">
    <location>
        <begin position="544"/>
        <end position="561"/>
    </location>
</feature>
<evidence type="ECO:0000256" key="9">
    <source>
        <dbReference type="ARBA" id="ARBA00023136"/>
    </source>
</evidence>
<evidence type="ECO:0000313" key="16">
    <source>
        <dbReference type="EMBL" id="KAB5588686.1"/>
    </source>
</evidence>
<feature type="region of interest" description="Disordered" evidence="11">
    <location>
        <begin position="112"/>
        <end position="151"/>
    </location>
</feature>
<evidence type="ECO:0000313" key="17">
    <source>
        <dbReference type="Proteomes" id="UP000383932"/>
    </source>
</evidence>
<feature type="domain" description="Cyclic nucleotide-binding" evidence="13">
    <location>
        <begin position="878"/>
        <end position="993"/>
    </location>
</feature>
<keyword evidence="7" id="KW-0186">Copper</keyword>
<evidence type="ECO:0000259" key="13">
    <source>
        <dbReference type="PROSITE" id="PS50042"/>
    </source>
</evidence>
<evidence type="ECO:0000256" key="1">
    <source>
        <dbReference type="ARBA" id="ARBA00004141"/>
    </source>
</evidence>
<dbReference type="InterPro" id="IPR000254">
    <property type="entry name" value="CBD"/>
</dbReference>
<evidence type="ECO:0000256" key="12">
    <source>
        <dbReference type="SAM" id="Phobius"/>
    </source>
</evidence>
<keyword evidence="8" id="KW-0503">Monooxygenase</keyword>
<dbReference type="PANTHER" id="PTHR43310:SF4">
    <property type="entry name" value="AFR304WP"/>
    <property type="match status" value="1"/>
</dbReference>
<dbReference type="SUPFAM" id="SSF51206">
    <property type="entry name" value="cAMP-binding domain-like"/>
    <property type="match status" value="1"/>
</dbReference>
<feature type="transmembrane region" description="Helical" evidence="12">
    <location>
        <begin position="567"/>
        <end position="585"/>
    </location>
</feature>
<feature type="domain" description="STAS" evidence="14">
    <location>
        <begin position="673"/>
        <end position="782"/>
    </location>
</feature>
<protein>
    <recommendedName>
        <fullName evidence="10">AA9 family lytic polysaccharide monooxygenase</fullName>
        <ecNumber evidence="10">1.14.99.56</ecNumber>
    </recommendedName>
    <alternativeName>
        <fullName evidence="10">Endo-beta-1,4-glucanase</fullName>
    </alternativeName>
    <alternativeName>
        <fullName evidence="10">Glycosyl hydrolase 61 family protein</fullName>
    </alternativeName>
</protein>
<keyword evidence="10" id="KW-0119">Carbohydrate metabolism</keyword>
<comment type="function">
    <text evidence="10">Lytic polysaccharide monooxygenase (LMPO) that depolymerizes crystalline and amorphous polysaccharides via the oxidation of scissile alpha- or beta-(1-4)-glycosidic bonds, yielding C1 and/or C4 oxidation products. Catalysis by LPMOs requires the reduction of the active-site copper from Cu(II) to Cu(I) by a reducing agent and H(2)O(2) or O(2) as a cosubstrate.</text>
</comment>
<evidence type="ECO:0000259" key="14">
    <source>
        <dbReference type="PROSITE" id="PS50801"/>
    </source>
</evidence>
<feature type="domain" description="CBM1" evidence="15">
    <location>
        <begin position="1304"/>
        <end position="1340"/>
    </location>
</feature>
<evidence type="ECO:0000256" key="4">
    <source>
        <dbReference type="ARBA" id="ARBA00022729"/>
    </source>
</evidence>
<dbReference type="GO" id="GO:0016020">
    <property type="term" value="C:membrane"/>
    <property type="evidence" value="ECO:0007669"/>
    <property type="project" value="UniProtKB-SubCell"/>
</dbReference>
<comment type="catalytic activity">
    <reaction evidence="10">
        <text>[(1-&gt;4)-beta-D-glucosyl]n+m + reduced acceptor + O2 = 4-dehydro-beta-D-glucosyl-[(1-&gt;4)-beta-D-glucosyl]n-1 + [(1-&gt;4)-beta-D-glucosyl]m + acceptor + H2O.</text>
        <dbReference type="EC" id="1.14.99.56"/>
    </reaction>
</comment>
<feature type="transmembrane region" description="Helical" evidence="12">
    <location>
        <begin position="221"/>
        <end position="246"/>
    </location>
</feature>
<evidence type="ECO:0000259" key="15">
    <source>
        <dbReference type="PROSITE" id="PS51164"/>
    </source>
</evidence>
<keyword evidence="17" id="KW-1185">Reference proteome</keyword>
<dbReference type="Gene3D" id="2.60.120.10">
    <property type="entry name" value="Jelly Rolls"/>
    <property type="match status" value="1"/>
</dbReference>
<feature type="transmembrane region" description="Helical" evidence="12">
    <location>
        <begin position="393"/>
        <end position="415"/>
    </location>
</feature>
<evidence type="ECO:0000256" key="3">
    <source>
        <dbReference type="ARBA" id="ARBA00022723"/>
    </source>
</evidence>
<dbReference type="GO" id="GO:0030245">
    <property type="term" value="P:cellulose catabolic process"/>
    <property type="evidence" value="ECO:0007669"/>
    <property type="project" value="UniProtKB-UniRule"/>
</dbReference>
<dbReference type="SUPFAM" id="SSF57180">
    <property type="entry name" value="Cellulose-binding domain"/>
    <property type="match status" value="1"/>
</dbReference>
<organism evidence="16 17">
    <name type="scientific">Ceratobasidium theobromae</name>
    <dbReference type="NCBI Taxonomy" id="1582974"/>
    <lineage>
        <taxon>Eukaryota</taxon>
        <taxon>Fungi</taxon>
        <taxon>Dikarya</taxon>
        <taxon>Basidiomycota</taxon>
        <taxon>Agaricomycotina</taxon>
        <taxon>Agaricomycetes</taxon>
        <taxon>Cantharellales</taxon>
        <taxon>Ceratobasidiaceae</taxon>
        <taxon>Ceratobasidium</taxon>
    </lineage>
</organism>
<feature type="compositionally biased region" description="Pro residues" evidence="11">
    <location>
        <begin position="142"/>
        <end position="151"/>
    </location>
</feature>
<dbReference type="PANTHER" id="PTHR43310">
    <property type="entry name" value="SULFATE TRANSPORTER YBAR-RELATED"/>
    <property type="match status" value="1"/>
</dbReference>
<feature type="transmembrane region" description="Helical" evidence="12">
    <location>
        <begin position="606"/>
        <end position="633"/>
    </location>
</feature>
<reference evidence="16 17" key="1">
    <citation type="journal article" date="2019" name="Fungal Biol. Biotechnol.">
        <title>Draft genome sequence of fastidious pathogen Ceratobasidium theobromae, which causes vascular-streak dieback in Theobroma cacao.</title>
        <authorList>
            <person name="Ali S.S."/>
            <person name="Asman A."/>
            <person name="Shao J."/>
            <person name="Firmansyah A.P."/>
            <person name="Susilo A.W."/>
            <person name="Rosmana A."/>
            <person name="McMahon P."/>
            <person name="Junaid M."/>
            <person name="Guest D."/>
            <person name="Kheng T.Y."/>
            <person name="Meinhardt L.W."/>
            <person name="Bailey B.A."/>
        </authorList>
    </citation>
    <scope>NUCLEOTIDE SEQUENCE [LARGE SCALE GENOMIC DNA]</scope>
    <source>
        <strain evidence="16 17">CT2</strain>
    </source>
</reference>
<keyword evidence="4" id="KW-0732">Signal</keyword>
<dbReference type="InterPro" id="IPR052706">
    <property type="entry name" value="Membrane-Transporter-like"/>
</dbReference>
<dbReference type="InterPro" id="IPR005103">
    <property type="entry name" value="AA9_LPMO"/>
</dbReference>
<proteinExistence type="predicted"/>
<dbReference type="EC" id="1.14.99.56" evidence="10"/>
<evidence type="ECO:0000256" key="7">
    <source>
        <dbReference type="ARBA" id="ARBA00023008"/>
    </source>
</evidence>
<dbReference type="GO" id="GO:0030248">
    <property type="term" value="F:cellulose binding"/>
    <property type="evidence" value="ECO:0007669"/>
    <property type="project" value="UniProtKB-UniRule"/>
</dbReference>
<dbReference type="SUPFAM" id="SSF52091">
    <property type="entry name" value="SpoIIaa-like"/>
    <property type="match status" value="1"/>
</dbReference>
<keyword evidence="6" id="KW-0560">Oxidoreductase</keyword>
<dbReference type="Pfam" id="PF00027">
    <property type="entry name" value="cNMP_binding"/>
    <property type="match status" value="1"/>
</dbReference>
<dbReference type="PROSITE" id="PS00562">
    <property type="entry name" value="CBM1_1"/>
    <property type="match status" value="1"/>
</dbReference>
<dbReference type="Pfam" id="PF00916">
    <property type="entry name" value="Sulfate_transp"/>
    <property type="match status" value="1"/>
</dbReference>
<dbReference type="PROSITE" id="PS50042">
    <property type="entry name" value="CNMP_BINDING_3"/>
    <property type="match status" value="1"/>
</dbReference>
<dbReference type="Gene3D" id="3.30.750.24">
    <property type="entry name" value="STAS domain"/>
    <property type="match status" value="1"/>
</dbReference>
<dbReference type="PROSITE" id="PS50801">
    <property type="entry name" value="STAS"/>
    <property type="match status" value="1"/>
</dbReference>
<keyword evidence="2 12" id="KW-0812">Transmembrane</keyword>
<evidence type="ECO:0000256" key="8">
    <source>
        <dbReference type="ARBA" id="ARBA00023033"/>
    </source>
</evidence>